<dbReference type="InterPro" id="IPR014016">
    <property type="entry name" value="UvrD-like_ATP-bd"/>
</dbReference>
<dbReference type="EMBL" id="MWBQ01000138">
    <property type="protein sequence ID" value="OQA55829.1"/>
    <property type="molecule type" value="Genomic_DNA"/>
</dbReference>
<dbReference type="GO" id="GO:0043138">
    <property type="term" value="F:3'-5' DNA helicase activity"/>
    <property type="evidence" value="ECO:0007669"/>
    <property type="project" value="UniProtKB-EC"/>
</dbReference>
<keyword evidence="3 10" id="KW-0378">Hydrolase</keyword>
<dbReference type="Gene3D" id="1.10.10.160">
    <property type="match status" value="1"/>
</dbReference>
<dbReference type="GO" id="GO:0016887">
    <property type="term" value="F:ATP hydrolysis activity"/>
    <property type="evidence" value="ECO:0007669"/>
    <property type="project" value="RHEA"/>
</dbReference>
<evidence type="ECO:0000256" key="9">
    <source>
        <dbReference type="ARBA" id="ARBA00048988"/>
    </source>
</evidence>
<dbReference type="Gene3D" id="3.40.50.300">
    <property type="entry name" value="P-loop containing nucleotide triphosphate hydrolases"/>
    <property type="match status" value="2"/>
</dbReference>
<dbReference type="GO" id="GO:0005524">
    <property type="term" value="F:ATP binding"/>
    <property type="evidence" value="ECO:0007669"/>
    <property type="project" value="UniProtKB-UniRule"/>
</dbReference>
<organism evidence="13">
    <name type="scientific">Candidatus Atribacter allofermentans</name>
    <dbReference type="NCBI Taxonomy" id="1852833"/>
    <lineage>
        <taxon>Bacteria</taxon>
        <taxon>Pseudomonadati</taxon>
        <taxon>Atribacterota</taxon>
        <taxon>Atribacteria</taxon>
        <taxon>Atribacterales</taxon>
        <taxon>Atribacteraceae</taxon>
        <taxon>Atribacter</taxon>
    </lineage>
</organism>
<dbReference type="Pfam" id="PF00580">
    <property type="entry name" value="UvrD-helicase"/>
    <property type="match status" value="1"/>
</dbReference>
<dbReference type="PANTHER" id="PTHR11070">
    <property type="entry name" value="UVRD / RECB / PCRA DNA HELICASE FAMILY MEMBER"/>
    <property type="match status" value="1"/>
</dbReference>
<dbReference type="PANTHER" id="PTHR11070:SF3">
    <property type="entry name" value="DNA 3'-5' HELICASE"/>
    <property type="match status" value="1"/>
</dbReference>
<comment type="catalytic activity">
    <reaction evidence="7">
        <text>Couples ATP hydrolysis with the unwinding of duplex DNA by translocating in the 3'-5' direction.</text>
        <dbReference type="EC" id="5.6.2.4"/>
    </reaction>
</comment>
<evidence type="ECO:0000256" key="6">
    <source>
        <dbReference type="ARBA" id="ARBA00023235"/>
    </source>
</evidence>
<comment type="similarity">
    <text evidence="1">Belongs to the helicase family. UvrD subfamily.</text>
</comment>
<keyword evidence="4 10" id="KW-0347">Helicase</keyword>
<dbReference type="InterPro" id="IPR014017">
    <property type="entry name" value="DNA_helicase_UvrD-like_C"/>
</dbReference>
<evidence type="ECO:0000313" key="13">
    <source>
        <dbReference type="EMBL" id="OQA55829.1"/>
    </source>
</evidence>
<dbReference type="EC" id="5.6.2.4" evidence="8"/>
<keyword evidence="6" id="KW-0413">Isomerase</keyword>
<proteinExistence type="inferred from homology"/>
<keyword evidence="2 10" id="KW-0547">Nucleotide-binding</keyword>
<name>A0A1V5SMQ1_9BACT</name>
<dbReference type="Gene3D" id="1.10.486.10">
    <property type="entry name" value="PCRA, domain 4"/>
    <property type="match status" value="1"/>
</dbReference>
<dbReference type="InterPro" id="IPR027417">
    <property type="entry name" value="P-loop_NTPase"/>
</dbReference>
<accession>A0A1V5SMQ1</accession>
<dbReference type="PROSITE" id="PS51217">
    <property type="entry name" value="UVRD_HELICASE_CTER"/>
    <property type="match status" value="1"/>
</dbReference>
<sequence>MDFSSHQLESMNQSLIHKSKYFQIDYETELNEEQQKVVFADEGPLLVIAGAGSGKTRTITYRVARLIEQGVNPENILLATFTNKAAREMLHRVECLLGLSLNRMWGGTFHHIGNLILRREAKKVGFDFNYTILDREDQKDLVETCILQSGVDIKARRFPKADVVMQVINLCRNTLVSIEDIIDKNYPQFREWTGNISHIFALYQNRKRELNCMDFDDLLSYVWELFQKDEATRRKYAQMFHHVLVDEYQDTNLIQAEIVDFFASEYRNVLAVGDDSQSIYSFRGANFANIMDFPKKYPDCVLFKLETNYRSVPPILELANQVIAKNTRQYKKTLQAVRKSGEKPVVVPARNTSQQSEFVATQILTIRDNGYSLRDIAILYRAHYQSMELQMELTRRGIPFEVRSGLRFFEQAHIKDIVAYLKVIANPRDEIAWKRVLKIYPGIGKATSEKIWEFFRESVDPLGLIQKRELPENISRGAREGLLTLEELLSQLEEIDFQPGTMIQKIIQGSYNEYLTTHYPDYRERLQDIEELANFASQYKSLDDFLSELALLGDMEAENIVDGGLPDEKVTLSSVHQAKGLEWPVVFVIWLCEGGFPSGRSIEKEEDIEEERRLFYVACTRAKDYLFLCYPIVAEGNRAQTSFIRKPSRFLKEIDSRSYTKWLLDRSENQW</sequence>
<feature type="binding site" evidence="10">
    <location>
        <begin position="49"/>
        <end position="56"/>
    </location>
    <ligand>
        <name>ATP</name>
        <dbReference type="ChEBI" id="CHEBI:30616"/>
    </ligand>
</feature>
<dbReference type="CDD" id="cd17932">
    <property type="entry name" value="DEXQc_UvrD"/>
    <property type="match status" value="1"/>
</dbReference>
<gene>
    <name evidence="13" type="primary">pcrA</name>
    <name evidence="13" type="ORF">BWY41_01582</name>
</gene>
<evidence type="ECO:0000256" key="3">
    <source>
        <dbReference type="ARBA" id="ARBA00022801"/>
    </source>
</evidence>
<comment type="catalytic activity">
    <reaction evidence="9">
        <text>ATP + H2O = ADP + phosphate + H(+)</text>
        <dbReference type="Rhea" id="RHEA:13065"/>
        <dbReference type="ChEBI" id="CHEBI:15377"/>
        <dbReference type="ChEBI" id="CHEBI:15378"/>
        <dbReference type="ChEBI" id="CHEBI:30616"/>
        <dbReference type="ChEBI" id="CHEBI:43474"/>
        <dbReference type="ChEBI" id="CHEBI:456216"/>
        <dbReference type="EC" id="5.6.2.4"/>
    </reaction>
</comment>
<feature type="domain" description="UvrD-like helicase ATP-binding" evidence="11">
    <location>
        <begin position="28"/>
        <end position="312"/>
    </location>
</feature>
<dbReference type="AlphaFoldDB" id="A0A1V5SMQ1"/>
<dbReference type="InterPro" id="IPR000212">
    <property type="entry name" value="DNA_helicase_UvrD/REP"/>
</dbReference>
<dbReference type="InterPro" id="IPR013986">
    <property type="entry name" value="DExx_box_DNA_helicase_dom_sf"/>
</dbReference>
<evidence type="ECO:0000256" key="4">
    <source>
        <dbReference type="ARBA" id="ARBA00022806"/>
    </source>
</evidence>
<evidence type="ECO:0000256" key="8">
    <source>
        <dbReference type="ARBA" id="ARBA00034808"/>
    </source>
</evidence>
<evidence type="ECO:0000259" key="11">
    <source>
        <dbReference type="PROSITE" id="PS51198"/>
    </source>
</evidence>
<dbReference type="GO" id="GO:0003677">
    <property type="term" value="F:DNA binding"/>
    <property type="evidence" value="ECO:0007669"/>
    <property type="project" value="InterPro"/>
</dbReference>
<feature type="domain" description="UvrD-like helicase C-terminal" evidence="12">
    <location>
        <begin position="313"/>
        <end position="580"/>
    </location>
</feature>
<keyword evidence="5 10" id="KW-0067">ATP-binding</keyword>
<evidence type="ECO:0000256" key="5">
    <source>
        <dbReference type="ARBA" id="ARBA00022840"/>
    </source>
</evidence>
<comment type="caution">
    <text evidence="13">The sequence shown here is derived from an EMBL/GenBank/DDBJ whole genome shotgun (WGS) entry which is preliminary data.</text>
</comment>
<dbReference type="Proteomes" id="UP000485569">
    <property type="component" value="Unassembled WGS sequence"/>
</dbReference>
<evidence type="ECO:0000256" key="10">
    <source>
        <dbReference type="PROSITE-ProRule" id="PRU00560"/>
    </source>
</evidence>
<dbReference type="SUPFAM" id="SSF52540">
    <property type="entry name" value="P-loop containing nucleoside triphosphate hydrolases"/>
    <property type="match status" value="1"/>
</dbReference>
<dbReference type="Pfam" id="PF13361">
    <property type="entry name" value="UvrD_C"/>
    <property type="match status" value="1"/>
</dbReference>
<reference evidence="13" key="1">
    <citation type="submission" date="2017-02" db="EMBL/GenBank/DDBJ databases">
        <title>Delving into the versatile metabolic prowess of the omnipresent phylum Bacteroidetes.</title>
        <authorList>
            <person name="Nobu M.K."/>
            <person name="Mei R."/>
            <person name="Narihiro T."/>
            <person name="Kuroda K."/>
            <person name="Liu W.-T."/>
        </authorList>
    </citation>
    <scope>NUCLEOTIDE SEQUENCE</scope>
    <source>
        <strain evidence="13">ADurb.Bin276</strain>
    </source>
</reference>
<evidence type="ECO:0000256" key="1">
    <source>
        <dbReference type="ARBA" id="ARBA00009922"/>
    </source>
</evidence>
<protein>
    <recommendedName>
        <fullName evidence="8">DNA 3'-5' helicase</fullName>
        <ecNumber evidence="8">5.6.2.4</ecNumber>
    </recommendedName>
</protein>
<dbReference type="PROSITE" id="PS51198">
    <property type="entry name" value="UVRD_HELICASE_ATP_BIND"/>
    <property type="match status" value="1"/>
</dbReference>
<evidence type="ECO:0000256" key="7">
    <source>
        <dbReference type="ARBA" id="ARBA00034617"/>
    </source>
</evidence>
<evidence type="ECO:0000259" key="12">
    <source>
        <dbReference type="PROSITE" id="PS51217"/>
    </source>
</evidence>
<evidence type="ECO:0000256" key="2">
    <source>
        <dbReference type="ARBA" id="ARBA00022741"/>
    </source>
</evidence>
<dbReference type="GO" id="GO:0005829">
    <property type="term" value="C:cytosol"/>
    <property type="evidence" value="ECO:0007669"/>
    <property type="project" value="TreeGrafter"/>
</dbReference>
<dbReference type="GO" id="GO:0000725">
    <property type="term" value="P:recombinational repair"/>
    <property type="evidence" value="ECO:0007669"/>
    <property type="project" value="TreeGrafter"/>
</dbReference>